<feature type="compositionally biased region" description="Polar residues" evidence="1">
    <location>
        <begin position="286"/>
        <end position="298"/>
    </location>
</feature>
<feature type="domain" description="DUF7703" evidence="3">
    <location>
        <begin position="27"/>
        <end position="255"/>
    </location>
</feature>
<name>A0A1V6NVA0_PENDC</name>
<feature type="transmembrane region" description="Helical" evidence="2">
    <location>
        <begin position="86"/>
        <end position="109"/>
    </location>
</feature>
<dbReference type="PANTHER" id="PTHR37013:SF3">
    <property type="entry name" value="INTEGRAL MEMBRANE PROTEIN (AFU_ORTHOLOGUE AFUA_1G05950)"/>
    <property type="match status" value="1"/>
</dbReference>
<dbReference type="Pfam" id="PF24802">
    <property type="entry name" value="DUF7703"/>
    <property type="match status" value="1"/>
</dbReference>
<keyword evidence="2" id="KW-1133">Transmembrane helix</keyword>
<keyword evidence="2" id="KW-0812">Transmembrane</keyword>
<dbReference type="OrthoDB" id="405906at2759"/>
<protein>
    <recommendedName>
        <fullName evidence="3">DUF7703 domain-containing protein</fullName>
    </recommendedName>
</protein>
<feature type="transmembrane region" description="Helical" evidence="2">
    <location>
        <begin position="26"/>
        <end position="50"/>
    </location>
</feature>
<feature type="transmembrane region" description="Helical" evidence="2">
    <location>
        <begin position="165"/>
        <end position="183"/>
    </location>
</feature>
<comment type="caution">
    <text evidence="4">The sequence shown here is derived from an EMBL/GenBank/DDBJ whole genome shotgun (WGS) entry which is preliminary data.</text>
</comment>
<feature type="transmembrane region" description="Helical" evidence="2">
    <location>
        <begin position="204"/>
        <end position="229"/>
    </location>
</feature>
<evidence type="ECO:0000259" key="3">
    <source>
        <dbReference type="Pfam" id="PF24802"/>
    </source>
</evidence>
<keyword evidence="5" id="KW-1185">Reference proteome</keyword>
<organism evidence="4 5">
    <name type="scientific">Penicillium decumbens</name>
    <dbReference type="NCBI Taxonomy" id="69771"/>
    <lineage>
        <taxon>Eukaryota</taxon>
        <taxon>Fungi</taxon>
        <taxon>Dikarya</taxon>
        <taxon>Ascomycota</taxon>
        <taxon>Pezizomycotina</taxon>
        <taxon>Eurotiomycetes</taxon>
        <taxon>Eurotiomycetidae</taxon>
        <taxon>Eurotiales</taxon>
        <taxon>Aspergillaceae</taxon>
        <taxon>Penicillium</taxon>
    </lineage>
</organism>
<feature type="region of interest" description="Disordered" evidence="1">
    <location>
        <begin position="284"/>
        <end position="304"/>
    </location>
</feature>
<gene>
    <name evidence="4" type="ORF">PENDEC_c034G03629</name>
</gene>
<feature type="transmembrane region" description="Helical" evidence="2">
    <location>
        <begin position="121"/>
        <end position="145"/>
    </location>
</feature>
<dbReference type="Proteomes" id="UP000191522">
    <property type="component" value="Unassembled WGS sequence"/>
</dbReference>
<evidence type="ECO:0000313" key="4">
    <source>
        <dbReference type="EMBL" id="OQD68539.1"/>
    </source>
</evidence>
<keyword evidence="2" id="KW-0472">Membrane</keyword>
<dbReference type="EMBL" id="MDYL01000034">
    <property type="protein sequence ID" value="OQD68539.1"/>
    <property type="molecule type" value="Genomic_DNA"/>
</dbReference>
<dbReference type="AlphaFoldDB" id="A0A1V6NVA0"/>
<evidence type="ECO:0000313" key="5">
    <source>
        <dbReference type="Proteomes" id="UP000191522"/>
    </source>
</evidence>
<sequence>MSSTSEASPGNWITGSYTGTSIGVRIAIATFVGVAWYNVVELIVLIFLTFKRYQGPYFWSMLVSSVGTLLYSVGYLIKFFDLTSATWVPVTLLTVGWWAMVTGQSFVLYSRLHLVLENLHLLRLVKSMILINIFLLHVPTTVLTYTANFSGSYASVAGYDIMEKIQLTGFCVQEVIISSLYMWETNRLLQMNRDRGSRKTIIQLLAVNVACILMDIALMIMEFMNFYIYQTTLKATLYSIKLKLEIAVLGKLVKVAHQHLWQSSTGRGRYPSFVDPARIESDYNHPESSFRTSQSSKGHATPFETVDCDGARRGCT</sequence>
<proteinExistence type="predicted"/>
<reference evidence="5" key="1">
    <citation type="journal article" date="2017" name="Nat. Microbiol.">
        <title>Global analysis of biosynthetic gene clusters reveals vast potential of secondary metabolite production in Penicillium species.</title>
        <authorList>
            <person name="Nielsen J.C."/>
            <person name="Grijseels S."/>
            <person name="Prigent S."/>
            <person name="Ji B."/>
            <person name="Dainat J."/>
            <person name="Nielsen K.F."/>
            <person name="Frisvad J.C."/>
            <person name="Workman M."/>
            <person name="Nielsen J."/>
        </authorList>
    </citation>
    <scope>NUCLEOTIDE SEQUENCE [LARGE SCALE GENOMIC DNA]</scope>
    <source>
        <strain evidence="5">IBT 11843</strain>
    </source>
</reference>
<dbReference type="OMA" id="TVGWWAM"/>
<evidence type="ECO:0000256" key="2">
    <source>
        <dbReference type="SAM" id="Phobius"/>
    </source>
</evidence>
<feature type="transmembrane region" description="Helical" evidence="2">
    <location>
        <begin position="57"/>
        <end position="80"/>
    </location>
</feature>
<dbReference type="STRING" id="69771.A0A1V6NVA0"/>
<dbReference type="PANTHER" id="PTHR37013">
    <property type="entry name" value="INTEGRAL MEMBRANE PROTEIN (AFU_ORTHOLOGUE AFUA_1G05950)-RELATED"/>
    <property type="match status" value="1"/>
</dbReference>
<dbReference type="InterPro" id="IPR056120">
    <property type="entry name" value="DUF7703"/>
</dbReference>
<accession>A0A1V6NVA0</accession>
<evidence type="ECO:0000256" key="1">
    <source>
        <dbReference type="SAM" id="MobiDB-lite"/>
    </source>
</evidence>